<dbReference type="EMBL" id="JAGMUX010000006">
    <property type="protein sequence ID" value="KAH7255790.1"/>
    <property type="molecule type" value="Genomic_DNA"/>
</dbReference>
<organism evidence="1 2">
    <name type="scientific">Fusarium redolens</name>
    <dbReference type="NCBI Taxonomy" id="48865"/>
    <lineage>
        <taxon>Eukaryota</taxon>
        <taxon>Fungi</taxon>
        <taxon>Dikarya</taxon>
        <taxon>Ascomycota</taxon>
        <taxon>Pezizomycotina</taxon>
        <taxon>Sordariomycetes</taxon>
        <taxon>Hypocreomycetidae</taxon>
        <taxon>Hypocreales</taxon>
        <taxon>Nectriaceae</taxon>
        <taxon>Fusarium</taxon>
        <taxon>Fusarium redolens species complex</taxon>
    </lineage>
</organism>
<dbReference type="Proteomes" id="UP000720189">
    <property type="component" value="Unassembled WGS sequence"/>
</dbReference>
<comment type="caution">
    <text evidence="1">The sequence shown here is derived from an EMBL/GenBank/DDBJ whole genome shotgun (WGS) entry which is preliminary data.</text>
</comment>
<proteinExistence type="predicted"/>
<dbReference type="GeneID" id="70219959"/>
<evidence type="ECO:0000313" key="1">
    <source>
        <dbReference type="EMBL" id="KAH7255790.1"/>
    </source>
</evidence>
<reference evidence="1" key="1">
    <citation type="journal article" date="2021" name="Nat. Commun.">
        <title>Genetic determinants of endophytism in the Arabidopsis root mycobiome.</title>
        <authorList>
            <person name="Mesny F."/>
            <person name="Miyauchi S."/>
            <person name="Thiergart T."/>
            <person name="Pickel B."/>
            <person name="Atanasova L."/>
            <person name="Karlsson M."/>
            <person name="Huettel B."/>
            <person name="Barry K.W."/>
            <person name="Haridas S."/>
            <person name="Chen C."/>
            <person name="Bauer D."/>
            <person name="Andreopoulos W."/>
            <person name="Pangilinan J."/>
            <person name="LaButti K."/>
            <person name="Riley R."/>
            <person name="Lipzen A."/>
            <person name="Clum A."/>
            <person name="Drula E."/>
            <person name="Henrissat B."/>
            <person name="Kohler A."/>
            <person name="Grigoriev I.V."/>
            <person name="Martin F.M."/>
            <person name="Hacquard S."/>
        </authorList>
    </citation>
    <scope>NUCLEOTIDE SEQUENCE</scope>
    <source>
        <strain evidence="1">MPI-CAGE-AT-0023</strain>
    </source>
</reference>
<protein>
    <submittedName>
        <fullName evidence="1">Uncharacterized protein</fullName>
    </submittedName>
</protein>
<dbReference type="RefSeq" id="XP_046051359.1">
    <property type="nucleotide sequence ID" value="XM_046190005.1"/>
</dbReference>
<keyword evidence="2" id="KW-1185">Reference proteome</keyword>
<sequence>MYRRNWIASVDVENVKLLNAKDSYQAAIERWRHLRSTCESDQTCIGAENRDPSAEGFSLVDPDINLWLQQFYQSRGGLPLRNILRAGRILQSLGLKIRKRSFILDLACGMAFGRQRLMDVIISYFHIQPKGGEKQRGTWNGPAPHSYPFARDDHNGLFPSQKKINV</sequence>
<gene>
    <name evidence="1" type="ORF">BKA55DRAFT_538165</name>
</gene>
<evidence type="ECO:0000313" key="2">
    <source>
        <dbReference type="Proteomes" id="UP000720189"/>
    </source>
</evidence>
<name>A0A9P9HDU6_FUSRE</name>
<accession>A0A9P9HDU6</accession>
<dbReference type="AlphaFoldDB" id="A0A9P9HDU6"/>